<dbReference type="EMBL" id="CAJNNV010027828">
    <property type="protein sequence ID" value="CAE8621824.1"/>
    <property type="molecule type" value="Genomic_DNA"/>
</dbReference>
<dbReference type="SUPFAM" id="SSF48403">
    <property type="entry name" value="Ankyrin repeat"/>
    <property type="match status" value="1"/>
</dbReference>
<sequence length="832" mass="92183">AGSLQSRASFSPQKQTAGHEASHLLLESVEESVPVVQAVDEVFVQDVPCLFPSPERRERVYQAPRYDMYLISVRNLLKLRTLEPHQVRILSDKIRDVKSHWFHQLKFGEGVKVSAATFRKALPHMFVWIDYLSIPQPSYLHEQEAEETQCADEAAKIFSDAVHSIHCYIERCTLLVVLVPNAMHIDTQHGCNFSTYRRRGWCRLEMFAALASLHKVHLLICKSAEAQPFFLLPTDALFMLPGTGDFTCCRLGHVVNGAPIPCDERHLSSVMETILDAKIGALHESADVLEFRYWCARRQHFLRNLPAASPEPKPSGLSDRLGWKDNDDFEGRKSGWTLLHYAVLADDLTEVRLRVDMDDVNASLVRGNPALHIHQGQTPLMTAMVFACVPVVAALVEARADPYALTSGRGSPGMTALHLAAELGSHEVVQGFLQHFPAFPVNQVCSNIGASPLIYAMFGPDKLNMAKVLAAARSDPSTLTDFGSNCLHAAAKKDDDDPELVIWLLRQGIPVNDQIYRGDLRQKSLSWRLTFAAARFLTRNGVQDGLLQEMDWWGSCTALHDIADSGNIEVARLLMAARADPLIKNAQGLTPLQLSAAFYGEVPKCLEESLECKVQCSVSLEGAKIAHAFFLFYTCAYIDFYLFYVEAYSDLYFFYACNLELFQCRYGPLIGWRKLDGSKGPFPESHGAPSGGSSEYQGLTAATPGAQEASLILGELLHLKPRAPTRRLAPWNANSLRIQPTSKGPAHDVLPDVQPAHAAEARLLSQSSRANLPRHQQEQHRSEGEAVAVRGAGLRTVQTQRLRGGPVGRGCRWGHPSAVSLRARVFDFGGAR</sequence>
<dbReference type="PANTHER" id="PTHR24198:SF165">
    <property type="entry name" value="ANKYRIN REPEAT-CONTAINING PROTEIN-RELATED"/>
    <property type="match status" value="1"/>
</dbReference>
<organism evidence="4 5">
    <name type="scientific">Polarella glacialis</name>
    <name type="common">Dinoflagellate</name>
    <dbReference type="NCBI Taxonomy" id="89957"/>
    <lineage>
        <taxon>Eukaryota</taxon>
        <taxon>Sar</taxon>
        <taxon>Alveolata</taxon>
        <taxon>Dinophyceae</taxon>
        <taxon>Suessiales</taxon>
        <taxon>Suessiaceae</taxon>
        <taxon>Polarella</taxon>
    </lineage>
</organism>
<feature type="non-terminal residue" evidence="4">
    <location>
        <position position="832"/>
    </location>
</feature>
<accession>A0A813GCA9</accession>
<feature type="region of interest" description="Disordered" evidence="3">
    <location>
        <begin position="768"/>
        <end position="787"/>
    </location>
</feature>
<gene>
    <name evidence="4" type="ORF">PGLA1383_LOCUS39343</name>
</gene>
<proteinExistence type="predicted"/>
<evidence type="ECO:0000313" key="4">
    <source>
        <dbReference type="EMBL" id="CAE8621824.1"/>
    </source>
</evidence>
<dbReference type="AlphaFoldDB" id="A0A813GCA9"/>
<dbReference type="Pfam" id="PF00023">
    <property type="entry name" value="Ank"/>
    <property type="match status" value="2"/>
</dbReference>
<dbReference type="Proteomes" id="UP000654075">
    <property type="component" value="Unassembled WGS sequence"/>
</dbReference>
<dbReference type="InterPro" id="IPR036770">
    <property type="entry name" value="Ankyrin_rpt-contain_sf"/>
</dbReference>
<protein>
    <recommendedName>
        <fullName evidence="6">ANK_REP_REGION domain-containing protein</fullName>
    </recommendedName>
</protein>
<keyword evidence="5" id="KW-1185">Reference proteome</keyword>
<dbReference type="Gene3D" id="1.25.40.20">
    <property type="entry name" value="Ankyrin repeat-containing domain"/>
    <property type="match status" value="2"/>
</dbReference>
<name>A0A813GCA9_POLGL</name>
<dbReference type="OrthoDB" id="6718656at2759"/>
<evidence type="ECO:0000256" key="3">
    <source>
        <dbReference type="SAM" id="MobiDB-lite"/>
    </source>
</evidence>
<dbReference type="PANTHER" id="PTHR24198">
    <property type="entry name" value="ANKYRIN REPEAT AND PROTEIN KINASE DOMAIN-CONTAINING PROTEIN"/>
    <property type="match status" value="1"/>
</dbReference>
<keyword evidence="2" id="KW-0040">ANK repeat</keyword>
<evidence type="ECO:0000313" key="5">
    <source>
        <dbReference type="Proteomes" id="UP000654075"/>
    </source>
</evidence>
<evidence type="ECO:0000256" key="2">
    <source>
        <dbReference type="ARBA" id="ARBA00023043"/>
    </source>
</evidence>
<comment type="caution">
    <text evidence="4">The sequence shown here is derived from an EMBL/GenBank/DDBJ whole genome shotgun (WGS) entry which is preliminary data.</text>
</comment>
<feature type="compositionally biased region" description="Basic and acidic residues" evidence="3">
    <location>
        <begin position="775"/>
        <end position="784"/>
    </location>
</feature>
<evidence type="ECO:0000256" key="1">
    <source>
        <dbReference type="ARBA" id="ARBA00022737"/>
    </source>
</evidence>
<reference evidence="4" key="1">
    <citation type="submission" date="2021-02" db="EMBL/GenBank/DDBJ databases">
        <authorList>
            <person name="Dougan E. K."/>
            <person name="Rhodes N."/>
            <person name="Thang M."/>
            <person name="Chan C."/>
        </authorList>
    </citation>
    <scope>NUCLEOTIDE SEQUENCE</scope>
</reference>
<dbReference type="InterPro" id="IPR002110">
    <property type="entry name" value="Ankyrin_rpt"/>
</dbReference>
<evidence type="ECO:0008006" key="6">
    <source>
        <dbReference type="Google" id="ProtNLM"/>
    </source>
</evidence>
<keyword evidence="1" id="KW-0677">Repeat</keyword>
<dbReference type="SMART" id="SM00248">
    <property type="entry name" value="ANK"/>
    <property type="match status" value="6"/>
</dbReference>